<feature type="transmembrane region" description="Helical" evidence="1">
    <location>
        <begin position="96"/>
        <end position="114"/>
    </location>
</feature>
<dbReference type="RefSeq" id="WP_112304558.1">
    <property type="nucleotide sequence ID" value="NZ_QMDV01000001.1"/>
</dbReference>
<evidence type="ECO:0000313" key="2">
    <source>
        <dbReference type="EMBL" id="RAU84277.1"/>
    </source>
</evidence>
<accession>A0A364RIZ7</accession>
<dbReference type="EMBL" id="QMDV01000001">
    <property type="protein sequence ID" value="RAU84277.1"/>
    <property type="molecule type" value="Genomic_DNA"/>
</dbReference>
<dbReference type="Proteomes" id="UP000251692">
    <property type="component" value="Unassembled WGS sequence"/>
</dbReference>
<evidence type="ECO:0000256" key="1">
    <source>
        <dbReference type="SAM" id="Phobius"/>
    </source>
</evidence>
<protein>
    <submittedName>
        <fullName evidence="2">Uncharacterized protein</fullName>
    </submittedName>
</protein>
<name>A0A364RIZ7_9BACT</name>
<feature type="transmembrane region" description="Helical" evidence="1">
    <location>
        <begin position="143"/>
        <end position="162"/>
    </location>
</feature>
<keyword evidence="1" id="KW-0472">Membrane</keyword>
<keyword evidence="1" id="KW-0812">Transmembrane</keyword>
<keyword evidence="1" id="KW-1133">Transmembrane helix</keyword>
<keyword evidence="3" id="KW-1185">Reference proteome</keyword>
<feature type="transmembrane region" description="Helical" evidence="1">
    <location>
        <begin position="54"/>
        <end position="75"/>
    </location>
</feature>
<organism evidence="2 3">
    <name type="scientific">Pontibacter arcticus</name>
    <dbReference type="NCBI Taxonomy" id="2080288"/>
    <lineage>
        <taxon>Bacteria</taxon>
        <taxon>Pseudomonadati</taxon>
        <taxon>Bacteroidota</taxon>
        <taxon>Cytophagia</taxon>
        <taxon>Cytophagales</taxon>
        <taxon>Hymenobacteraceae</taxon>
        <taxon>Pontibacter</taxon>
    </lineage>
</organism>
<comment type="caution">
    <text evidence="2">The sequence shown here is derived from an EMBL/GenBank/DDBJ whole genome shotgun (WGS) entry which is preliminary data.</text>
</comment>
<proteinExistence type="predicted"/>
<reference evidence="2 3" key="2">
    <citation type="submission" date="2018-07" db="EMBL/GenBank/DDBJ databases">
        <title>Pontibacter sp. 2b14 genomic sequence and assembly.</title>
        <authorList>
            <person name="Du Z.-J."/>
        </authorList>
    </citation>
    <scope>NUCLEOTIDE SEQUENCE [LARGE SCALE GENOMIC DNA]</scope>
    <source>
        <strain evidence="2 3">2b14</strain>
    </source>
</reference>
<gene>
    <name evidence="2" type="ORF">DP923_04340</name>
</gene>
<dbReference type="AlphaFoldDB" id="A0A364RIZ7"/>
<dbReference type="OrthoDB" id="850906at2"/>
<reference evidence="2 3" key="1">
    <citation type="submission" date="2018-06" db="EMBL/GenBank/DDBJ databases">
        <authorList>
            <person name="Liu Z.-W."/>
        </authorList>
    </citation>
    <scope>NUCLEOTIDE SEQUENCE [LARGE SCALE GENOMIC DNA]</scope>
    <source>
        <strain evidence="2 3">2b14</strain>
    </source>
</reference>
<evidence type="ECO:0000313" key="3">
    <source>
        <dbReference type="Proteomes" id="UP000251692"/>
    </source>
</evidence>
<sequence length="238" mass="27288">MLEILKSLLLSFFVIAVLLPVVRFVTRKVTSGVSNESITESEVKYMQRQEWKLMLLYFFFTSAIAVFSAGVLSLLASGLHNSQDHLYLLTPNFRAMFMPGLLIGLILAILPLWWTRNTVLGEDAELYQAYLQQQEGLRSKRTYTFILLFLLVIAGAITWYATRWHITINKQQMTITDYTLKQKTLQHSNISSIQFLGKEGEYIITFTDGTILNTSYLKPVQFETIALLAQQSGKRVMR</sequence>